<dbReference type="AlphaFoldDB" id="A0A8T4HBA0"/>
<keyword evidence="3" id="KW-1185">Reference proteome</keyword>
<dbReference type="InterPro" id="IPR007466">
    <property type="entry name" value="Peptidyl-Arg-deiminase_porph"/>
</dbReference>
<sequence>MLYISDLLTKRYPTITQKLNQETQVIEIPNTNDIWIRDFMPIKNTANDWILFRYFSKYLRNSKHHSLITDNKQICNELGIAYTYCDMILDGGSVVYKDDLYFVSERIIDDNPSFSKIQILTLLEDIFKTERIIILPEAPNDFTGHLDGVLSILDNKTILLNEYNDEYANRVRNILKSHQFNIDIIPYNPYQNKTYQSAKGIYINFIKTDSTILLPIFNQKEDNLALAKIQELYPNHHIATILCNDLAKEGGLLHCVSWEV</sequence>
<evidence type="ECO:0000256" key="1">
    <source>
        <dbReference type="ARBA" id="ARBA00022801"/>
    </source>
</evidence>
<evidence type="ECO:0000313" key="2">
    <source>
        <dbReference type="EMBL" id="MBP3944292.1"/>
    </source>
</evidence>
<comment type="caution">
    <text evidence="2">The sequence shown here is derived from an EMBL/GenBank/DDBJ whole genome shotgun (WGS) entry which is preliminary data.</text>
</comment>
<dbReference type="GO" id="GO:0009446">
    <property type="term" value="P:putrescine biosynthetic process"/>
    <property type="evidence" value="ECO:0007669"/>
    <property type="project" value="InterPro"/>
</dbReference>
<dbReference type="GO" id="GO:0047632">
    <property type="term" value="F:agmatine deiminase activity"/>
    <property type="evidence" value="ECO:0007669"/>
    <property type="project" value="TreeGrafter"/>
</dbReference>
<dbReference type="GO" id="GO:0004668">
    <property type="term" value="F:protein-arginine deiminase activity"/>
    <property type="evidence" value="ECO:0007669"/>
    <property type="project" value="InterPro"/>
</dbReference>
<name>A0A8T4HBA0_9SPHI</name>
<accession>A0A8T4HBA0</accession>
<proteinExistence type="predicted"/>
<gene>
    <name evidence="2" type="ORF">J5U18_12140</name>
</gene>
<dbReference type="SUPFAM" id="SSF55909">
    <property type="entry name" value="Pentein"/>
    <property type="match status" value="1"/>
</dbReference>
<dbReference type="PANTHER" id="PTHR31377:SF0">
    <property type="entry name" value="AGMATINE DEIMINASE-RELATED"/>
    <property type="match status" value="1"/>
</dbReference>
<evidence type="ECO:0000313" key="3">
    <source>
        <dbReference type="Proteomes" id="UP000679691"/>
    </source>
</evidence>
<dbReference type="Pfam" id="PF04371">
    <property type="entry name" value="PAD_porph"/>
    <property type="match status" value="1"/>
</dbReference>
<organism evidence="2 3">
    <name type="scientific">Rhinopithecimicrobium faecis</name>
    <dbReference type="NCBI Taxonomy" id="2820698"/>
    <lineage>
        <taxon>Bacteria</taxon>
        <taxon>Pseudomonadati</taxon>
        <taxon>Bacteroidota</taxon>
        <taxon>Sphingobacteriia</taxon>
        <taxon>Sphingobacteriales</taxon>
        <taxon>Sphingobacteriaceae</taxon>
        <taxon>Rhinopithecimicrobium</taxon>
    </lineage>
</organism>
<dbReference type="PANTHER" id="PTHR31377">
    <property type="entry name" value="AGMATINE DEIMINASE-RELATED"/>
    <property type="match status" value="1"/>
</dbReference>
<reference evidence="2" key="1">
    <citation type="submission" date="2021-03" db="EMBL/GenBank/DDBJ databases">
        <authorList>
            <person name="Lu T."/>
            <person name="Wang Q."/>
            <person name="Han X."/>
        </authorList>
    </citation>
    <scope>NUCLEOTIDE SEQUENCE</scope>
    <source>
        <strain evidence="2">WQ 2009</strain>
    </source>
</reference>
<dbReference type="RefSeq" id="WP_353547799.1">
    <property type="nucleotide sequence ID" value="NZ_JAGKSB010000015.1"/>
</dbReference>
<dbReference type="Proteomes" id="UP000679691">
    <property type="component" value="Unassembled WGS sequence"/>
</dbReference>
<dbReference type="Gene3D" id="3.75.10.10">
    <property type="entry name" value="L-arginine/glycine Amidinotransferase, Chain A"/>
    <property type="match status" value="1"/>
</dbReference>
<dbReference type="EMBL" id="JAGKSB010000015">
    <property type="protein sequence ID" value="MBP3944292.1"/>
    <property type="molecule type" value="Genomic_DNA"/>
</dbReference>
<protein>
    <submittedName>
        <fullName evidence="2">Agmatine deiminase family protein</fullName>
    </submittedName>
</protein>
<keyword evidence="1" id="KW-0378">Hydrolase</keyword>